<keyword evidence="3" id="KW-0677">Repeat</keyword>
<dbReference type="GO" id="GO:0003677">
    <property type="term" value="F:DNA binding"/>
    <property type="evidence" value="ECO:0007669"/>
    <property type="project" value="UniProtKB-KW"/>
</dbReference>
<dbReference type="Ensembl" id="ENSFHET00000029524.1">
    <property type="protein sequence ID" value="ENSFHEP00000020097.1"/>
    <property type="gene ID" value="ENSFHEG00000022029.1"/>
</dbReference>
<dbReference type="PROSITE" id="PS50157">
    <property type="entry name" value="ZINC_FINGER_C2H2_2"/>
    <property type="match status" value="2"/>
</dbReference>
<dbReference type="Proteomes" id="UP000265000">
    <property type="component" value="Unplaced"/>
</dbReference>
<dbReference type="GO" id="GO:0008270">
    <property type="term" value="F:zinc ion binding"/>
    <property type="evidence" value="ECO:0007669"/>
    <property type="project" value="UniProtKB-KW"/>
</dbReference>
<feature type="domain" description="C2H2-type" evidence="8">
    <location>
        <begin position="61"/>
        <end position="88"/>
    </location>
</feature>
<dbReference type="Pfam" id="PF00096">
    <property type="entry name" value="zf-C2H2"/>
    <property type="match status" value="1"/>
</dbReference>
<evidence type="ECO:0000313" key="10">
    <source>
        <dbReference type="Proteomes" id="UP000265000"/>
    </source>
</evidence>
<evidence type="ECO:0000256" key="4">
    <source>
        <dbReference type="ARBA" id="ARBA00022771"/>
    </source>
</evidence>
<protein>
    <recommendedName>
        <fullName evidence="8">C2H2-type domain-containing protein</fullName>
    </recommendedName>
</protein>
<keyword evidence="2" id="KW-0479">Metal-binding</keyword>
<organism evidence="9 10">
    <name type="scientific">Fundulus heteroclitus</name>
    <name type="common">Killifish</name>
    <name type="synonym">Mummichog</name>
    <dbReference type="NCBI Taxonomy" id="8078"/>
    <lineage>
        <taxon>Eukaryota</taxon>
        <taxon>Metazoa</taxon>
        <taxon>Chordata</taxon>
        <taxon>Craniata</taxon>
        <taxon>Vertebrata</taxon>
        <taxon>Euteleostomi</taxon>
        <taxon>Actinopterygii</taxon>
        <taxon>Neopterygii</taxon>
        <taxon>Teleostei</taxon>
        <taxon>Neoteleostei</taxon>
        <taxon>Acanthomorphata</taxon>
        <taxon>Ovalentaria</taxon>
        <taxon>Atherinomorphae</taxon>
        <taxon>Cyprinodontiformes</taxon>
        <taxon>Fundulidae</taxon>
        <taxon>Fundulus</taxon>
    </lineage>
</organism>
<dbReference type="GO" id="GO:0005634">
    <property type="term" value="C:nucleus"/>
    <property type="evidence" value="ECO:0007669"/>
    <property type="project" value="UniProtKB-SubCell"/>
</dbReference>
<dbReference type="GO" id="GO:0010468">
    <property type="term" value="P:regulation of gene expression"/>
    <property type="evidence" value="ECO:0007669"/>
    <property type="project" value="TreeGrafter"/>
</dbReference>
<keyword evidence="6" id="KW-0539">Nucleus</keyword>
<proteinExistence type="predicted"/>
<evidence type="ECO:0000256" key="6">
    <source>
        <dbReference type="ARBA" id="ARBA00023242"/>
    </source>
</evidence>
<evidence type="ECO:0000259" key="8">
    <source>
        <dbReference type="PROSITE" id="PS50157"/>
    </source>
</evidence>
<evidence type="ECO:0000256" key="5">
    <source>
        <dbReference type="ARBA" id="ARBA00022833"/>
    </source>
</evidence>
<sequence length="150" mass="17271">MRQDVRVLPGLQLPPQVAQDLQAPAVPQVLQDLQQPAEPEGPPSHPLQQEAAHLPHLREGLQCSYCDKAFSYHNSWRAHERIHTGERPFRCRDCGRAFITSLLRVHQLDHTGERPHACSCGKTFKTKGVLRFHLKRFTEHRPKSYIYHSD</sequence>
<dbReference type="InterPro" id="IPR036236">
    <property type="entry name" value="Znf_C2H2_sf"/>
</dbReference>
<dbReference type="SMART" id="SM00355">
    <property type="entry name" value="ZnF_C2H2"/>
    <property type="match status" value="3"/>
</dbReference>
<reference evidence="9" key="2">
    <citation type="submission" date="2025-09" db="UniProtKB">
        <authorList>
            <consortium name="Ensembl"/>
        </authorList>
    </citation>
    <scope>IDENTIFICATION</scope>
</reference>
<evidence type="ECO:0000256" key="7">
    <source>
        <dbReference type="PROSITE-ProRule" id="PRU00042"/>
    </source>
</evidence>
<evidence type="ECO:0000256" key="1">
    <source>
        <dbReference type="ARBA" id="ARBA00004123"/>
    </source>
</evidence>
<dbReference type="AlphaFoldDB" id="A0A3Q2Q2K9"/>
<dbReference type="PANTHER" id="PTHR16515:SF66">
    <property type="entry name" value="C2H2-TYPE DOMAIN-CONTAINING PROTEIN"/>
    <property type="match status" value="1"/>
</dbReference>
<name>A0A3Q2Q2K9_FUNHE</name>
<accession>A0A3Q2Q2K9</accession>
<dbReference type="STRING" id="8078.ENSFHEP00000020097"/>
<feature type="domain" description="C2H2-type" evidence="8">
    <location>
        <begin position="89"/>
        <end position="115"/>
    </location>
</feature>
<dbReference type="InterPro" id="IPR050331">
    <property type="entry name" value="Zinc_finger"/>
</dbReference>
<keyword evidence="4 7" id="KW-0863">Zinc-finger</keyword>
<dbReference type="InterPro" id="IPR013087">
    <property type="entry name" value="Znf_C2H2_type"/>
</dbReference>
<dbReference type="PROSITE" id="PS00028">
    <property type="entry name" value="ZINC_FINGER_C2H2_1"/>
    <property type="match status" value="1"/>
</dbReference>
<reference evidence="9" key="1">
    <citation type="submission" date="2025-08" db="UniProtKB">
        <authorList>
            <consortium name="Ensembl"/>
        </authorList>
    </citation>
    <scope>IDENTIFICATION</scope>
</reference>
<dbReference type="SUPFAM" id="SSF57667">
    <property type="entry name" value="beta-beta-alpha zinc fingers"/>
    <property type="match status" value="2"/>
</dbReference>
<comment type="subcellular location">
    <subcellularLocation>
        <location evidence="1">Nucleus</location>
    </subcellularLocation>
</comment>
<keyword evidence="10" id="KW-1185">Reference proteome</keyword>
<evidence type="ECO:0000256" key="2">
    <source>
        <dbReference type="ARBA" id="ARBA00022723"/>
    </source>
</evidence>
<dbReference type="GeneTree" id="ENSGT01150000286939"/>
<keyword evidence="5" id="KW-0862">Zinc</keyword>
<evidence type="ECO:0000256" key="3">
    <source>
        <dbReference type="ARBA" id="ARBA00022737"/>
    </source>
</evidence>
<dbReference type="Gene3D" id="3.30.160.60">
    <property type="entry name" value="Classic Zinc Finger"/>
    <property type="match status" value="3"/>
</dbReference>
<dbReference type="PANTHER" id="PTHR16515">
    <property type="entry name" value="PR DOMAIN ZINC FINGER PROTEIN"/>
    <property type="match status" value="1"/>
</dbReference>
<evidence type="ECO:0000313" key="9">
    <source>
        <dbReference type="Ensembl" id="ENSFHEP00000020097.1"/>
    </source>
</evidence>